<feature type="transmembrane region" description="Helical" evidence="1">
    <location>
        <begin position="67"/>
        <end position="85"/>
    </location>
</feature>
<evidence type="ECO:0000313" key="3">
    <source>
        <dbReference type="Proteomes" id="UP000294562"/>
    </source>
</evidence>
<keyword evidence="1" id="KW-1133">Transmembrane helix</keyword>
<keyword evidence="1" id="KW-0812">Transmembrane</keyword>
<accession>A0A4R6B327</accession>
<dbReference type="AlphaFoldDB" id="A0A4R6B327"/>
<keyword evidence="3" id="KW-1185">Reference proteome</keyword>
<feature type="transmembrane region" description="Helical" evidence="1">
    <location>
        <begin position="21"/>
        <end position="41"/>
    </location>
</feature>
<comment type="caution">
    <text evidence="2">The sequence shown here is derived from an EMBL/GenBank/DDBJ whole genome shotgun (WGS) entry which is preliminary data.</text>
</comment>
<dbReference type="RefSeq" id="WP_133341784.1">
    <property type="nucleotide sequence ID" value="NZ_SMZO01000007.1"/>
</dbReference>
<dbReference type="EMBL" id="SMZO01000007">
    <property type="protein sequence ID" value="TDL90635.1"/>
    <property type="molecule type" value="Genomic_DNA"/>
</dbReference>
<evidence type="ECO:0000256" key="1">
    <source>
        <dbReference type="SAM" id="Phobius"/>
    </source>
</evidence>
<dbReference type="OrthoDB" id="272864at2"/>
<proteinExistence type="predicted"/>
<feature type="transmembrane region" description="Helical" evidence="1">
    <location>
        <begin position="199"/>
        <end position="218"/>
    </location>
</feature>
<organism evidence="2 3">
    <name type="scientific">Meridianimarinicoccus aquatilis</name>
    <dbReference type="NCBI Taxonomy" id="2552766"/>
    <lineage>
        <taxon>Bacteria</taxon>
        <taxon>Pseudomonadati</taxon>
        <taxon>Pseudomonadota</taxon>
        <taxon>Alphaproteobacteria</taxon>
        <taxon>Rhodobacterales</taxon>
        <taxon>Paracoccaceae</taxon>
        <taxon>Meridianimarinicoccus</taxon>
    </lineage>
</organism>
<reference evidence="2 3" key="1">
    <citation type="submission" date="2019-03" db="EMBL/GenBank/DDBJ databases">
        <title>Rhodobacteraceae bacterium SM1902, a new member of the family Rhodobacteraceae isolated from Yantai.</title>
        <authorList>
            <person name="Sun Y."/>
        </authorList>
    </citation>
    <scope>NUCLEOTIDE SEQUENCE [LARGE SCALE GENOMIC DNA]</scope>
    <source>
        <strain evidence="2 3">SM1902</strain>
    </source>
</reference>
<dbReference type="Proteomes" id="UP000294562">
    <property type="component" value="Unassembled WGS sequence"/>
</dbReference>
<sequence length="280" mass="30599">MNDLTAVSFSDAVGSAQLLPLWVLAIFVPLVLPMCSYLGYWTGRVKRQRLLADGNNVKPRASEDTSTAVMALLGLLLAFTFSFALSRAEDRRHTQVEEIAAIGTAFLQADLVAEPGRTALRQAIAAYAETRWSDADAFVNEDLILDFVSRTVQAQEQLWPVAMAAIGGDTPAPIKTMVAGGITEVLDAHTRRYSAAVQYIPLFAKLMIFVVACTGLVLTSNSSAMNGHEFTWRNFLVAMLLSVVMIVVLDFERPREGLVKLDNSQFKLLVEELNGMLDAG</sequence>
<evidence type="ECO:0008006" key="4">
    <source>
        <dbReference type="Google" id="ProtNLM"/>
    </source>
</evidence>
<name>A0A4R6B327_9RHOB</name>
<gene>
    <name evidence="2" type="ORF">E2L05_04970</name>
</gene>
<feature type="transmembrane region" description="Helical" evidence="1">
    <location>
        <begin position="230"/>
        <end position="251"/>
    </location>
</feature>
<protein>
    <recommendedName>
        <fullName evidence="4">DUF4239 domain-containing protein</fullName>
    </recommendedName>
</protein>
<keyword evidence="1" id="KW-0472">Membrane</keyword>
<evidence type="ECO:0000313" key="2">
    <source>
        <dbReference type="EMBL" id="TDL90635.1"/>
    </source>
</evidence>